<dbReference type="Proteomes" id="UP000026962">
    <property type="component" value="Chromosome 3"/>
</dbReference>
<dbReference type="EnsemblPlants" id="OPUNC03G10120.1">
    <property type="protein sequence ID" value="OPUNC03G10120.1"/>
    <property type="gene ID" value="OPUNC03G10120"/>
</dbReference>
<dbReference type="HOGENOM" id="CLU_1162724_0_0_1"/>
<accession>A0A0E0KB92</accession>
<evidence type="ECO:0000313" key="1">
    <source>
        <dbReference type="EnsemblPlants" id="OPUNC03G10120.1"/>
    </source>
</evidence>
<reference evidence="1" key="1">
    <citation type="submission" date="2015-04" db="UniProtKB">
        <authorList>
            <consortium name="EnsemblPlants"/>
        </authorList>
    </citation>
    <scope>IDENTIFICATION</scope>
</reference>
<dbReference type="STRING" id="4537.A0A0E0KB92"/>
<dbReference type="PANTHER" id="PTHR35161">
    <property type="entry name" value="OS02G0303100 PROTEIN"/>
    <property type="match status" value="1"/>
</dbReference>
<dbReference type="AlphaFoldDB" id="A0A0E0KB92"/>
<proteinExistence type="predicted"/>
<dbReference type="OMA" id="EFIPPAH"/>
<evidence type="ECO:0000313" key="2">
    <source>
        <dbReference type="Proteomes" id="UP000026962"/>
    </source>
</evidence>
<organism evidence="1">
    <name type="scientific">Oryza punctata</name>
    <name type="common">Red rice</name>
    <dbReference type="NCBI Taxonomy" id="4537"/>
    <lineage>
        <taxon>Eukaryota</taxon>
        <taxon>Viridiplantae</taxon>
        <taxon>Streptophyta</taxon>
        <taxon>Embryophyta</taxon>
        <taxon>Tracheophyta</taxon>
        <taxon>Spermatophyta</taxon>
        <taxon>Magnoliopsida</taxon>
        <taxon>Liliopsida</taxon>
        <taxon>Poales</taxon>
        <taxon>Poaceae</taxon>
        <taxon>BOP clade</taxon>
        <taxon>Oryzoideae</taxon>
        <taxon>Oryzeae</taxon>
        <taxon>Oryzinae</taxon>
        <taxon>Oryza</taxon>
    </lineage>
</organism>
<sequence>MACYPIKQAPKHGFAKDVERVDFTETTCHEDYKKLKEIFGKCFTIKTENNVPVYPMYVQHLLNYLEKCPAGILSNQEPLIALLTNHPALACYMDRIKQCILLDNMVHALLSAEKQPLQANLGSLYLWSRDILSVPEMKGRYLHRAKINQKTKRFIVNVEYTESRFGCLHYSRNYFRHAYLTLLNQEEAEAAFAMHLGDFLPSLLEIIALKIARTEFIPPAHFDILKLMRSYLEEICATY</sequence>
<name>A0A0E0KB92_ORYPU</name>
<dbReference type="Gramene" id="OPUNC03G10120.1">
    <property type="protein sequence ID" value="OPUNC03G10120.1"/>
    <property type="gene ID" value="OPUNC03G10120"/>
</dbReference>
<dbReference type="PANTHER" id="PTHR35161:SF20">
    <property type="entry name" value="UBIQUITIN-LIKE DOMAIN-CONTAINING PROTEIN"/>
    <property type="match status" value="1"/>
</dbReference>
<keyword evidence="2" id="KW-1185">Reference proteome</keyword>
<protein>
    <submittedName>
        <fullName evidence="1">Uncharacterized protein</fullName>
    </submittedName>
</protein>
<reference evidence="1" key="2">
    <citation type="submission" date="2018-05" db="EMBL/GenBank/DDBJ databases">
        <title>OpunRS2 (Oryza punctata Reference Sequence Version 2).</title>
        <authorList>
            <person name="Zhang J."/>
            <person name="Kudrna D."/>
            <person name="Lee S."/>
            <person name="Talag J."/>
            <person name="Welchert J."/>
            <person name="Wing R.A."/>
        </authorList>
    </citation>
    <scope>NUCLEOTIDE SEQUENCE [LARGE SCALE GENOMIC DNA]</scope>
</reference>